<evidence type="ECO:0000256" key="7">
    <source>
        <dbReference type="ARBA" id="ARBA00022989"/>
    </source>
</evidence>
<dbReference type="GO" id="GO:0012505">
    <property type="term" value="C:endomembrane system"/>
    <property type="evidence" value="ECO:0007669"/>
    <property type="project" value="UniProtKB-SubCell"/>
</dbReference>
<keyword evidence="4 9" id="KW-0762">Sugar transport</keyword>
<feature type="transmembrane region" description="Helical" evidence="9">
    <location>
        <begin position="114"/>
        <end position="132"/>
    </location>
</feature>
<dbReference type="InterPro" id="IPR047664">
    <property type="entry name" value="SWEET"/>
</dbReference>
<dbReference type="EMBL" id="AB901084">
    <property type="protein sequence ID" value="BAQ02384.1"/>
    <property type="molecule type" value="mRNA"/>
</dbReference>
<sequence>MRKRSLLRTCSKFTMIRSVLHVVKLCSYFLLPYHPVNFLLNFLYRMGDQSFEQLIGTAASVSSIGLLIAPGLICKNILKNKSAKYVPPFVFTQHIARCLLQVQQGLLLGATPLILTYGVGVFLGLIYIAIYAKYTENKDELKSSVGWWTLILGALFTYTYIEDKSVVELRYGTFMLIISAMMLGSQLMKAGDAIRQKSTKEIPFPIVFFGSITTALWFVYGRIIGKPIIQIQTGMAFIVFSGQLMLFFIYPAVDVKKKE</sequence>
<keyword evidence="6" id="KW-0677">Repeat</keyword>
<evidence type="ECO:0000256" key="1">
    <source>
        <dbReference type="ARBA" id="ARBA00004127"/>
    </source>
</evidence>
<keyword evidence="7 9" id="KW-1133">Transmembrane helix</keyword>
<dbReference type="OrthoDB" id="409725at2759"/>
<feature type="transmembrane region" description="Helical" evidence="9">
    <location>
        <begin position="229"/>
        <end position="253"/>
    </location>
</feature>
<dbReference type="SMR" id="A0A0A8J8Q3"/>
<evidence type="ECO:0000256" key="6">
    <source>
        <dbReference type="ARBA" id="ARBA00022737"/>
    </source>
</evidence>
<comment type="function">
    <text evidence="9">Mediates sugar transport across membranes.</text>
</comment>
<evidence type="ECO:0000313" key="10">
    <source>
        <dbReference type="EMBL" id="BAQ02384.1"/>
    </source>
</evidence>
<proteinExistence type="evidence at transcript level"/>
<reference evidence="10" key="1">
    <citation type="submission" date="2014-01" db="EMBL/GenBank/DDBJ databases">
        <title>Herbivory-induced expression of glucose transporter gene of the brown planthopper, Nilaparvata lugens.</title>
        <authorList>
            <person name="Kikuta S."/>
            <person name="Kobayashi T."/>
            <person name="Kikawada T."/>
            <person name="Suetsugu Y."/>
            <person name="Sato R."/>
            <person name="Nakashima R."/>
            <person name="Noda H."/>
        </authorList>
    </citation>
    <scope>NUCLEOTIDE SEQUENCE</scope>
    <source>
        <strain evidence="10">NlSWEET4</strain>
    </source>
</reference>
<feature type="transmembrane region" description="Helical" evidence="9">
    <location>
        <begin position="12"/>
        <end position="31"/>
    </location>
</feature>
<dbReference type="Pfam" id="PF03083">
    <property type="entry name" value="MtN3_slv"/>
    <property type="match status" value="2"/>
</dbReference>
<comment type="similarity">
    <text evidence="2 9">Belongs to the SWEET sugar transporter family.</text>
</comment>
<feature type="transmembrane region" description="Helical" evidence="9">
    <location>
        <begin position="173"/>
        <end position="190"/>
    </location>
</feature>
<dbReference type="Gene3D" id="1.20.1280.290">
    <property type="match status" value="2"/>
</dbReference>
<keyword evidence="5 9" id="KW-0812">Transmembrane</keyword>
<evidence type="ECO:0000256" key="5">
    <source>
        <dbReference type="ARBA" id="ARBA00022692"/>
    </source>
</evidence>
<comment type="caution">
    <text evidence="9">Lacks conserved residue(s) required for the propagation of feature annotation.</text>
</comment>
<keyword evidence="8 9" id="KW-0472">Membrane</keyword>
<keyword evidence="3 9" id="KW-0813">Transport</keyword>
<feature type="transmembrane region" description="Helical" evidence="9">
    <location>
        <begin position="202"/>
        <end position="223"/>
    </location>
</feature>
<organism evidence="10">
    <name type="scientific">Nilaparvata lugens</name>
    <name type="common">Brown planthopper</name>
    <dbReference type="NCBI Taxonomy" id="108931"/>
    <lineage>
        <taxon>Eukaryota</taxon>
        <taxon>Metazoa</taxon>
        <taxon>Ecdysozoa</taxon>
        <taxon>Arthropoda</taxon>
        <taxon>Hexapoda</taxon>
        <taxon>Insecta</taxon>
        <taxon>Pterygota</taxon>
        <taxon>Neoptera</taxon>
        <taxon>Paraneoptera</taxon>
        <taxon>Hemiptera</taxon>
        <taxon>Auchenorrhyncha</taxon>
        <taxon>Fulgoroidea</taxon>
        <taxon>Delphacidae</taxon>
        <taxon>Delphacinae</taxon>
        <taxon>Nilaparvata</taxon>
    </lineage>
</organism>
<gene>
    <name evidence="10" type="primary">SWEET</name>
</gene>
<evidence type="ECO:0000256" key="4">
    <source>
        <dbReference type="ARBA" id="ARBA00022597"/>
    </source>
</evidence>
<dbReference type="PANTHER" id="PTHR10791">
    <property type="entry name" value="RAG1-ACTIVATING PROTEIN 1"/>
    <property type="match status" value="1"/>
</dbReference>
<evidence type="ECO:0000256" key="3">
    <source>
        <dbReference type="ARBA" id="ARBA00022448"/>
    </source>
</evidence>
<accession>A0A0A8J8Q3</accession>
<protein>
    <recommendedName>
        <fullName evidence="9">Sugar transporter SWEET</fullName>
    </recommendedName>
</protein>
<dbReference type="PANTHER" id="PTHR10791:SF5">
    <property type="entry name" value="SUGAR TRANSPORTER SWEET"/>
    <property type="match status" value="1"/>
</dbReference>
<evidence type="ECO:0000256" key="2">
    <source>
        <dbReference type="ARBA" id="ARBA00007809"/>
    </source>
</evidence>
<dbReference type="GO" id="GO:0016020">
    <property type="term" value="C:membrane"/>
    <property type="evidence" value="ECO:0007669"/>
    <property type="project" value="InterPro"/>
</dbReference>
<evidence type="ECO:0000256" key="9">
    <source>
        <dbReference type="RuleBase" id="RU910715"/>
    </source>
</evidence>
<dbReference type="GO" id="GO:0051119">
    <property type="term" value="F:sugar transmembrane transporter activity"/>
    <property type="evidence" value="ECO:0007669"/>
    <property type="project" value="InterPro"/>
</dbReference>
<evidence type="ECO:0000256" key="8">
    <source>
        <dbReference type="ARBA" id="ARBA00023136"/>
    </source>
</evidence>
<name>A0A0A8J8Q3_NILLU</name>
<comment type="subcellular location">
    <subcellularLocation>
        <location evidence="1">Endomembrane system</location>
        <topology evidence="1">Multi-pass membrane protein</topology>
    </subcellularLocation>
</comment>
<dbReference type="AlphaFoldDB" id="A0A0A8J8Q3"/>
<feature type="transmembrane region" description="Helical" evidence="9">
    <location>
        <begin position="144"/>
        <end position="161"/>
    </location>
</feature>
<dbReference type="InterPro" id="IPR004316">
    <property type="entry name" value="SWEET_rpt"/>
</dbReference>